<dbReference type="EMBL" id="FOAW01000012">
    <property type="protein sequence ID" value="SEL67286.1"/>
    <property type="molecule type" value="Genomic_DNA"/>
</dbReference>
<protein>
    <submittedName>
        <fullName evidence="7">Iron complex transport system substrate-binding protein</fullName>
    </submittedName>
</protein>
<organism evidence="7 8">
    <name type="scientific">Rhodococcus maanshanensis</name>
    <dbReference type="NCBI Taxonomy" id="183556"/>
    <lineage>
        <taxon>Bacteria</taxon>
        <taxon>Bacillati</taxon>
        <taxon>Actinomycetota</taxon>
        <taxon>Actinomycetes</taxon>
        <taxon>Mycobacteriales</taxon>
        <taxon>Nocardiaceae</taxon>
        <taxon>Rhodococcus</taxon>
    </lineage>
</organism>
<comment type="similarity">
    <text evidence="2">Belongs to the bacterial solute-binding protein 8 family.</text>
</comment>
<evidence type="ECO:0000256" key="4">
    <source>
        <dbReference type="ARBA" id="ARBA00022729"/>
    </source>
</evidence>
<dbReference type="Proteomes" id="UP000198677">
    <property type="component" value="Unassembled WGS sequence"/>
</dbReference>
<keyword evidence="3" id="KW-0813">Transport</keyword>
<dbReference type="PANTHER" id="PTHR30532">
    <property type="entry name" value="IRON III DICITRATE-BINDING PERIPLASMIC PROTEIN"/>
    <property type="match status" value="1"/>
</dbReference>
<feature type="domain" description="Fe/B12 periplasmic-binding" evidence="6">
    <location>
        <begin position="55"/>
        <end position="329"/>
    </location>
</feature>
<evidence type="ECO:0000256" key="3">
    <source>
        <dbReference type="ARBA" id="ARBA00022448"/>
    </source>
</evidence>
<keyword evidence="4 5" id="KW-0732">Signal</keyword>
<evidence type="ECO:0000313" key="7">
    <source>
        <dbReference type="EMBL" id="SEL67286.1"/>
    </source>
</evidence>
<sequence length="330" mass="34362">MWVRAVRLVAATLLGVVAIATAGCGTDAGADDGADRTTTIEHRFGSTTVEGTPTRIVAVGSQWLDALLEFGVQPVAYLAAGDRGDERGLYPWEGSLDASAVELDRAVLGQLGASLPVEEIAAQDPDLILGSFVAGQSDFDRVSKIAPTIGEIGDAQVDSWEDQVTALGRILGRQDRAEEIISATNGEIDALAARLPGLKGKTAVLSQFVFKTNQLVVVADPKDGASQTFARLGMTVPPRLVEEAGATGGRLLLSPERVDALTADLVVMLPNGGTRDDLMKLPGFAALPSVGSGGLAVEDYPTVVGFNTPSSASLRYALGRITPQLEAIGR</sequence>
<dbReference type="InterPro" id="IPR051313">
    <property type="entry name" value="Bact_iron-sidero_bind"/>
</dbReference>
<dbReference type="SUPFAM" id="SSF53807">
    <property type="entry name" value="Helical backbone' metal receptor"/>
    <property type="match status" value="1"/>
</dbReference>
<feature type="chain" id="PRO_5039015686" evidence="5">
    <location>
        <begin position="23"/>
        <end position="330"/>
    </location>
</feature>
<evidence type="ECO:0000313" key="8">
    <source>
        <dbReference type="Proteomes" id="UP000198677"/>
    </source>
</evidence>
<dbReference type="GO" id="GO:0030288">
    <property type="term" value="C:outer membrane-bounded periplasmic space"/>
    <property type="evidence" value="ECO:0007669"/>
    <property type="project" value="TreeGrafter"/>
</dbReference>
<name>A0A1H7S4U9_9NOCA</name>
<evidence type="ECO:0000256" key="2">
    <source>
        <dbReference type="ARBA" id="ARBA00008814"/>
    </source>
</evidence>
<comment type="subcellular location">
    <subcellularLocation>
        <location evidence="1">Cell envelope</location>
    </subcellularLocation>
</comment>
<evidence type="ECO:0000256" key="5">
    <source>
        <dbReference type="SAM" id="SignalP"/>
    </source>
</evidence>
<feature type="signal peptide" evidence="5">
    <location>
        <begin position="1"/>
        <end position="22"/>
    </location>
</feature>
<evidence type="ECO:0000259" key="6">
    <source>
        <dbReference type="PROSITE" id="PS50983"/>
    </source>
</evidence>
<evidence type="ECO:0000256" key="1">
    <source>
        <dbReference type="ARBA" id="ARBA00004196"/>
    </source>
</evidence>
<dbReference type="Gene3D" id="3.40.50.1980">
    <property type="entry name" value="Nitrogenase molybdenum iron protein domain"/>
    <property type="match status" value="2"/>
</dbReference>
<dbReference type="Pfam" id="PF01497">
    <property type="entry name" value="Peripla_BP_2"/>
    <property type="match status" value="1"/>
</dbReference>
<dbReference type="PANTHER" id="PTHR30532:SF24">
    <property type="entry name" value="FERRIC ENTEROBACTIN-BINDING PERIPLASMIC PROTEIN FEPB"/>
    <property type="match status" value="1"/>
</dbReference>
<dbReference type="GO" id="GO:1901678">
    <property type="term" value="P:iron coordination entity transport"/>
    <property type="evidence" value="ECO:0007669"/>
    <property type="project" value="UniProtKB-ARBA"/>
</dbReference>
<proteinExistence type="inferred from homology"/>
<accession>A0A1H7S4U9</accession>
<dbReference type="InterPro" id="IPR002491">
    <property type="entry name" value="ABC_transptr_periplasmic_BD"/>
</dbReference>
<reference evidence="8" key="1">
    <citation type="submission" date="2016-10" db="EMBL/GenBank/DDBJ databases">
        <authorList>
            <person name="Varghese N."/>
            <person name="Submissions S."/>
        </authorList>
    </citation>
    <scope>NUCLEOTIDE SEQUENCE [LARGE SCALE GENOMIC DNA]</scope>
    <source>
        <strain evidence="8">DSM 44675</strain>
    </source>
</reference>
<dbReference type="PROSITE" id="PS50983">
    <property type="entry name" value="FE_B12_PBP"/>
    <property type="match status" value="1"/>
</dbReference>
<dbReference type="AlphaFoldDB" id="A0A1H7S4U9"/>
<dbReference type="PROSITE" id="PS51257">
    <property type="entry name" value="PROKAR_LIPOPROTEIN"/>
    <property type="match status" value="1"/>
</dbReference>
<keyword evidence="8" id="KW-1185">Reference proteome</keyword>
<gene>
    <name evidence="7" type="ORF">SAMN05444583_112146</name>
</gene>